<keyword evidence="2" id="KW-1133">Transmembrane helix</keyword>
<gene>
    <name evidence="4" type="ORF">HTY61_09080</name>
</gene>
<dbReference type="RefSeq" id="WP_175276484.1">
    <property type="nucleotide sequence ID" value="NZ_CP054836.1"/>
</dbReference>
<evidence type="ECO:0000259" key="3">
    <source>
        <dbReference type="Pfam" id="PF14237"/>
    </source>
</evidence>
<evidence type="ECO:0000256" key="2">
    <source>
        <dbReference type="SAM" id="Phobius"/>
    </source>
</evidence>
<feature type="transmembrane region" description="Helical" evidence="2">
    <location>
        <begin position="148"/>
        <end position="166"/>
    </location>
</feature>
<dbReference type="EMBL" id="CP054836">
    <property type="protein sequence ID" value="QKV18591.1"/>
    <property type="molecule type" value="Genomic_DNA"/>
</dbReference>
<reference evidence="4 5" key="1">
    <citation type="submission" date="2020-06" db="EMBL/GenBank/DDBJ databases">
        <title>Oricola thermophila sp. nov. isolated from a tidal sediments.</title>
        <authorList>
            <person name="Kwon K.K."/>
            <person name="Yang S.-H."/>
            <person name="Park M.-J."/>
        </authorList>
    </citation>
    <scope>NUCLEOTIDE SEQUENCE [LARGE SCALE GENOMIC DNA]</scope>
    <source>
        <strain evidence="4 5">MEBiC13590</strain>
    </source>
</reference>
<keyword evidence="5" id="KW-1185">Reference proteome</keyword>
<evidence type="ECO:0000256" key="1">
    <source>
        <dbReference type="SAM" id="MobiDB-lite"/>
    </source>
</evidence>
<keyword evidence="2" id="KW-0472">Membrane</keyword>
<dbReference type="KEGG" id="orm:HTY61_09080"/>
<dbReference type="Pfam" id="PF14237">
    <property type="entry name" value="GYF_2"/>
    <property type="match status" value="1"/>
</dbReference>
<feature type="transmembrane region" description="Helical" evidence="2">
    <location>
        <begin position="178"/>
        <end position="197"/>
    </location>
</feature>
<feature type="transmembrane region" description="Helical" evidence="2">
    <location>
        <begin position="118"/>
        <end position="136"/>
    </location>
</feature>
<accession>A0A6N1VC42</accession>
<proteinExistence type="predicted"/>
<name>A0A6N1VC42_9HYPH</name>
<dbReference type="InterPro" id="IPR025640">
    <property type="entry name" value="GYF_2"/>
</dbReference>
<dbReference type="Proteomes" id="UP000509367">
    <property type="component" value="Chromosome"/>
</dbReference>
<dbReference type="InterPro" id="IPR008523">
    <property type="entry name" value="DUF805"/>
</dbReference>
<sequence>MDDKIWFWARDNEQNGPVDIAEIDTLISARKIGPDTLVWREGMSDWQPAATALPGSSIPSSWPSPSAKRPHNATQPPDRGSSGTDAKATHHPSGFRECVMHCFSNYARFRGRARRPEFWYFAIFNYAVLAGLIAIAPYLSNLPRKHELLGVAYLLAVFVPSLAVGVRRLHDTGRSGWWLLIWLVPVIGPIALVILFASRGEDVENRFGPA</sequence>
<evidence type="ECO:0000313" key="5">
    <source>
        <dbReference type="Proteomes" id="UP000509367"/>
    </source>
</evidence>
<dbReference type="PANTHER" id="PTHR34980">
    <property type="entry name" value="INNER MEMBRANE PROTEIN-RELATED-RELATED"/>
    <property type="match status" value="1"/>
</dbReference>
<feature type="compositionally biased region" description="Low complexity" evidence="1">
    <location>
        <begin position="54"/>
        <end position="66"/>
    </location>
</feature>
<evidence type="ECO:0000313" key="4">
    <source>
        <dbReference type="EMBL" id="QKV18591.1"/>
    </source>
</evidence>
<dbReference type="Pfam" id="PF05656">
    <property type="entry name" value="DUF805"/>
    <property type="match status" value="1"/>
</dbReference>
<dbReference type="GO" id="GO:0005886">
    <property type="term" value="C:plasma membrane"/>
    <property type="evidence" value="ECO:0007669"/>
    <property type="project" value="TreeGrafter"/>
</dbReference>
<protein>
    <submittedName>
        <fullName evidence="4">DUF805 domain-containing protein</fullName>
    </submittedName>
</protein>
<dbReference type="PANTHER" id="PTHR34980:SF2">
    <property type="entry name" value="INNER MEMBRANE PROTEIN YHAH-RELATED"/>
    <property type="match status" value="1"/>
</dbReference>
<dbReference type="AlphaFoldDB" id="A0A6N1VC42"/>
<feature type="domain" description="GYF" evidence="3">
    <location>
        <begin position="6"/>
        <end position="51"/>
    </location>
</feature>
<organism evidence="4 5">
    <name type="scientific">Oricola thermophila</name>
    <dbReference type="NCBI Taxonomy" id="2742145"/>
    <lineage>
        <taxon>Bacteria</taxon>
        <taxon>Pseudomonadati</taxon>
        <taxon>Pseudomonadota</taxon>
        <taxon>Alphaproteobacteria</taxon>
        <taxon>Hyphomicrobiales</taxon>
        <taxon>Ahrensiaceae</taxon>
        <taxon>Oricola</taxon>
    </lineage>
</organism>
<feature type="region of interest" description="Disordered" evidence="1">
    <location>
        <begin position="53"/>
        <end position="91"/>
    </location>
</feature>
<keyword evidence="2" id="KW-0812">Transmembrane</keyword>